<organism evidence="9 10">
    <name type="scientific">Leeia aquatica</name>
    <dbReference type="NCBI Taxonomy" id="2725557"/>
    <lineage>
        <taxon>Bacteria</taxon>
        <taxon>Pseudomonadati</taxon>
        <taxon>Pseudomonadota</taxon>
        <taxon>Betaproteobacteria</taxon>
        <taxon>Neisseriales</taxon>
        <taxon>Leeiaceae</taxon>
        <taxon>Leeia</taxon>
    </lineage>
</organism>
<dbReference type="GO" id="GO:0050479">
    <property type="term" value="F:glyceryl-ether monooxygenase activity"/>
    <property type="evidence" value="ECO:0007669"/>
    <property type="project" value="TreeGrafter"/>
</dbReference>
<feature type="domain" description="Fatty acid hydroxylase" evidence="8">
    <location>
        <begin position="81"/>
        <end position="214"/>
    </location>
</feature>
<keyword evidence="2 7" id="KW-0812">Transmembrane</keyword>
<comment type="subcellular location">
    <subcellularLocation>
        <location evidence="1">Endomembrane system</location>
        <topology evidence="1">Multi-pass membrane protein</topology>
    </subcellularLocation>
</comment>
<evidence type="ECO:0000256" key="3">
    <source>
        <dbReference type="ARBA" id="ARBA00022989"/>
    </source>
</evidence>
<dbReference type="PANTHER" id="PTHR21624:SF1">
    <property type="entry name" value="ALKYLGLYCEROL MONOOXYGENASE"/>
    <property type="match status" value="1"/>
</dbReference>
<dbReference type="GO" id="GO:0012505">
    <property type="term" value="C:endomembrane system"/>
    <property type="evidence" value="ECO:0007669"/>
    <property type="project" value="UniProtKB-SubCell"/>
</dbReference>
<dbReference type="GO" id="GO:0008610">
    <property type="term" value="P:lipid biosynthetic process"/>
    <property type="evidence" value="ECO:0007669"/>
    <property type="project" value="InterPro"/>
</dbReference>
<evidence type="ECO:0000313" key="9">
    <source>
        <dbReference type="EMBL" id="NLR75378.1"/>
    </source>
</evidence>
<sequence length="405" mass="45518">MDTRLIALAAPLFVLLMLLEAWLSHRRGQQVYRSHDAISSISLGLLSVIANVLTASLGLAAYQWVSQLAPLHLPASAAWVWLLAFVLFDFCYYWHHRLGHTIALLWAAHSVHHQSEDYNLSTALRQPSTTFLFGWLFYLPMALLGIPVALYGAVYSLNLLYQFWIHTELVGRLGWLDRVFGSPSNHRVHHGQNAYCLDRNYGGFLMLWDHLFGTYVDERADEAPIYGVRGALHSWHPLVANLKVYLGLLRTSLSLTRWRDKLQVWLRPPGWTPQGIDLSWDPTAFRKHDPVLPGAWQAYAWAQFGLCYLSGLLWLVRWPGLGNPVGTGVLVAVLLGVLSLGFWLSQHTWAHRLEAGRLLLTAGMAWFTPPPVRWGVLALLGLQGLWLLRISARSSAAGQTLSANG</sequence>
<dbReference type="GO" id="GO:0016020">
    <property type="term" value="C:membrane"/>
    <property type="evidence" value="ECO:0007669"/>
    <property type="project" value="GOC"/>
</dbReference>
<feature type="transmembrane region" description="Helical" evidence="7">
    <location>
        <begin position="298"/>
        <end position="316"/>
    </location>
</feature>
<evidence type="ECO:0000256" key="4">
    <source>
        <dbReference type="ARBA" id="ARBA00023002"/>
    </source>
</evidence>
<gene>
    <name evidence="9" type="ORF">HF682_09425</name>
</gene>
<keyword evidence="6 7" id="KW-0472">Membrane</keyword>
<evidence type="ECO:0000256" key="7">
    <source>
        <dbReference type="SAM" id="Phobius"/>
    </source>
</evidence>
<feature type="transmembrane region" description="Helical" evidence="7">
    <location>
        <begin position="6"/>
        <end position="23"/>
    </location>
</feature>
<name>A0A847SDX3_9NEIS</name>
<dbReference type="AlphaFoldDB" id="A0A847SDX3"/>
<feature type="transmembrane region" description="Helical" evidence="7">
    <location>
        <begin position="43"/>
        <end position="65"/>
    </location>
</feature>
<keyword evidence="4" id="KW-0560">Oxidoreductase</keyword>
<dbReference type="InterPro" id="IPR006694">
    <property type="entry name" value="Fatty_acid_hydroxylase"/>
</dbReference>
<evidence type="ECO:0000256" key="2">
    <source>
        <dbReference type="ARBA" id="ARBA00022692"/>
    </source>
</evidence>
<dbReference type="Pfam" id="PF04116">
    <property type="entry name" value="FA_hydroxylase"/>
    <property type="match status" value="1"/>
</dbReference>
<feature type="transmembrane region" description="Helical" evidence="7">
    <location>
        <begin position="325"/>
        <end position="344"/>
    </location>
</feature>
<reference evidence="9 10" key="1">
    <citation type="submission" date="2020-04" db="EMBL/GenBank/DDBJ databases">
        <title>Draft genome of Leeia sp. IMCC25680.</title>
        <authorList>
            <person name="Song J."/>
            <person name="Cho J.-C."/>
        </authorList>
    </citation>
    <scope>NUCLEOTIDE SEQUENCE [LARGE SCALE GENOMIC DNA]</scope>
    <source>
        <strain evidence="9 10">IMCC25680</strain>
    </source>
</reference>
<feature type="transmembrane region" description="Helical" evidence="7">
    <location>
        <begin position="77"/>
        <end position="95"/>
    </location>
</feature>
<evidence type="ECO:0000313" key="10">
    <source>
        <dbReference type="Proteomes" id="UP000587991"/>
    </source>
</evidence>
<evidence type="ECO:0000256" key="1">
    <source>
        <dbReference type="ARBA" id="ARBA00004127"/>
    </source>
</evidence>
<feature type="transmembrane region" description="Helical" evidence="7">
    <location>
        <begin position="131"/>
        <end position="154"/>
    </location>
</feature>
<keyword evidence="10" id="KW-1185">Reference proteome</keyword>
<keyword evidence="3 7" id="KW-1133">Transmembrane helix</keyword>
<evidence type="ECO:0000256" key="5">
    <source>
        <dbReference type="ARBA" id="ARBA00023098"/>
    </source>
</evidence>
<proteinExistence type="predicted"/>
<evidence type="ECO:0000256" key="6">
    <source>
        <dbReference type="ARBA" id="ARBA00023136"/>
    </source>
</evidence>
<dbReference type="RefSeq" id="WP_168877050.1">
    <property type="nucleotide sequence ID" value="NZ_JABAIM010000002.1"/>
</dbReference>
<dbReference type="PANTHER" id="PTHR21624">
    <property type="entry name" value="STEROL DESATURASE-RELATED PROTEIN"/>
    <property type="match status" value="1"/>
</dbReference>
<accession>A0A847SDX3</accession>
<feature type="transmembrane region" description="Helical" evidence="7">
    <location>
        <begin position="371"/>
        <end position="388"/>
    </location>
</feature>
<dbReference type="Proteomes" id="UP000587991">
    <property type="component" value="Unassembled WGS sequence"/>
</dbReference>
<dbReference type="GO" id="GO:0005506">
    <property type="term" value="F:iron ion binding"/>
    <property type="evidence" value="ECO:0007669"/>
    <property type="project" value="InterPro"/>
</dbReference>
<dbReference type="InterPro" id="IPR051689">
    <property type="entry name" value="Sterol_desaturase/TMEM195"/>
</dbReference>
<dbReference type="GO" id="GO:0006643">
    <property type="term" value="P:membrane lipid metabolic process"/>
    <property type="evidence" value="ECO:0007669"/>
    <property type="project" value="TreeGrafter"/>
</dbReference>
<protein>
    <submittedName>
        <fullName evidence="9">Sterol desaturase family protein</fullName>
    </submittedName>
</protein>
<evidence type="ECO:0000259" key="8">
    <source>
        <dbReference type="Pfam" id="PF04116"/>
    </source>
</evidence>
<keyword evidence="5" id="KW-0443">Lipid metabolism</keyword>
<comment type="caution">
    <text evidence="9">The sequence shown here is derived from an EMBL/GenBank/DDBJ whole genome shotgun (WGS) entry which is preliminary data.</text>
</comment>
<dbReference type="EMBL" id="JABAIM010000002">
    <property type="protein sequence ID" value="NLR75378.1"/>
    <property type="molecule type" value="Genomic_DNA"/>
</dbReference>